<dbReference type="InterPro" id="IPR019787">
    <property type="entry name" value="Znf_PHD-finger"/>
</dbReference>
<keyword evidence="4" id="KW-0175">Coiled coil</keyword>
<dbReference type="CDD" id="cd15571">
    <property type="entry name" value="ePHD"/>
    <property type="match status" value="1"/>
</dbReference>
<dbReference type="SMART" id="SM00249">
    <property type="entry name" value="PHD"/>
    <property type="match status" value="3"/>
</dbReference>
<dbReference type="SUPFAM" id="SSF46934">
    <property type="entry name" value="UBA-like"/>
    <property type="match status" value="1"/>
</dbReference>
<dbReference type="Pfam" id="PF00628">
    <property type="entry name" value="PHD"/>
    <property type="match status" value="1"/>
</dbReference>
<dbReference type="InterPro" id="IPR034732">
    <property type="entry name" value="EPHD"/>
</dbReference>
<feature type="region of interest" description="Disordered" evidence="5">
    <location>
        <begin position="1024"/>
        <end position="1084"/>
    </location>
</feature>
<evidence type="ECO:0000256" key="5">
    <source>
        <dbReference type="SAM" id="MobiDB-lite"/>
    </source>
</evidence>
<dbReference type="PROSITE" id="PS50030">
    <property type="entry name" value="UBA"/>
    <property type="match status" value="1"/>
</dbReference>
<feature type="compositionally biased region" description="Polar residues" evidence="5">
    <location>
        <begin position="112"/>
        <end position="136"/>
    </location>
</feature>
<dbReference type="InterPro" id="IPR015940">
    <property type="entry name" value="UBA"/>
</dbReference>
<feature type="region of interest" description="Disordered" evidence="5">
    <location>
        <begin position="752"/>
        <end position="794"/>
    </location>
</feature>
<dbReference type="InterPro" id="IPR001965">
    <property type="entry name" value="Znf_PHD"/>
</dbReference>
<keyword evidence="2" id="KW-0863">Zinc-finger</keyword>
<reference evidence="8" key="1">
    <citation type="submission" date="2021-01" db="EMBL/GenBank/DDBJ databases">
        <authorList>
            <person name="Corre E."/>
            <person name="Pelletier E."/>
            <person name="Niang G."/>
            <person name="Scheremetjew M."/>
            <person name="Finn R."/>
            <person name="Kale V."/>
            <person name="Holt S."/>
            <person name="Cochrane G."/>
            <person name="Meng A."/>
            <person name="Brown T."/>
            <person name="Cohen L."/>
        </authorList>
    </citation>
    <scope>NUCLEOTIDE SEQUENCE</scope>
    <source>
        <strain evidence="8">CCAP979/52</strain>
    </source>
</reference>
<feature type="domain" description="UBA" evidence="6">
    <location>
        <begin position="60"/>
        <end position="101"/>
    </location>
</feature>
<feature type="domain" description="PHD-type" evidence="7">
    <location>
        <begin position="532"/>
        <end position="649"/>
    </location>
</feature>
<feature type="region of interest" description="Disordered" evidence="5">
    <location>
        <begin position="346"/>
        <end position="434"/>
    </location>
</feature>
<dbReference type="Pfam" id="PF13832">
    <property type="entry name" value="zf-HC5HC2H_2"/>
    <property type="match status" value="1"/>
</dbReference>
<feature type="region of interest" description="Disordered" evidence="5">
    <location>
        <begin position="109"/>
        <end position="137"/>
    </location>
</feature>
<name>A0A7S0M604_9CRYP</name>
<evidence type="ECO:0008006" key="9">
    <source>
        <dbReference type="Google" id="ProtNLM"/>
    </source>
</evidence>
<dbReference type="PROSITE" id="PS01359">
    <property type="entry name" value="ZF_PHD_1"/>
    <property type="match status" value="1"/>
</dbReference>
<dbReference type="SUPFAM" id="SSF57903">
    <property type="entry name" value="FYVE/PHD zinc finger"/>
    <property type="match status" value="2"/>
</dbReference>
<dbReference type="InterPro" id="IPR019786">
    <property type="entry name" value="Zinc_finger_PHD-type_CS"/>
</dbReference>
<dbReference type="InterPro" id="IPR009060">
    <property type="entry name" value="UBA-like_sf"/>
</dbReference>
<dbReference type="PANTHER" id="PTHR13793:SF107">
    <property type="entry name" value="BROMODOMAIN-CONTAINING PROTEIN HOMOLOG"/>
    <property type="match status" value="1"/>
</dbReference>
<evidence type="ECO:0000259" key="6">
    <source>
        <dbReference type="PROSITE" id="PS50030"/>
    </source>
</evidence>
<evidence type="ECO:0000256" key="3">
    <source>
        <dbReference type="ARBA" id="ARBA00022833"/>
    </source>
</evidence>
<dbReference type="PROSITE" id="PS51805">
    <property type="entry name" value="EPHD"/>
    <property type="match status" value="1"/>
</dbReference>
<dbReference type="EMBL" id="HBEZ01013959">
    <property type="protein sequence ID" value="CAD8630031.1"/>
    <property type="molecule type" value="Transcribed_RNA"/>
</dbReference>
<protein>
    <recommendedName>
        <fullName evidence="9">Histone-lysine N-methyltransferase</fullName>
    </recommendedName>
</protein>
<feature type="region of interest" description="Disordered" evidence="5">
    <location>
        <begin position="1303"/>
        <end position="1340"/>
    </location>
</feature>
<evidence type="ECO:0000259" key="7">
    <source>
        <dbReference type="PROSITE" id="PS51805"/>
    </source>
</evidence>
<feature type="compositionally biased region" description="Polar residues" evidence="5">
    <location>
        <begin position="763"/>
        <end position="773"/>
    </location>
</feature>
<evidence type="ECO:0000256" key="4">
    <source>
        <dbReference type="SAM" id="Coils"/>
    </source>
</evidence>
<accession>A0A7S0M604</accession>
<keyword evidence="1" id="KW-0479">Metal-binding</keyword>
<keyword evidence="3" id="KW-0862">Zinc</keyword>
<organism evidence="8">
    <name type="scientific">Cryptomonas curvata</name>
    <dbReference type="NCBI Taxonomy" id="233186"/>
    <lineage>
        <taxon>Eukaryota</taxon>
        <taxon>Cryptophyceae</taxon>
        <taxon>Cryptomonadales</taxon>
        <taxon>Cryptomonadaceae</taxon>
        <taxon>Cryptomonas</taxon>
    </lineage>
</organism>
<dbReference type="Gene3D" id="3.30.40.10">
    <property type="entry name" value="Zinc/RING finger domain, C3HC4 (zinc finger)"/>
    <property type="match status" value="2"/>
</dbReference>
<dbReference type="InterPro" id="IPR050701">
    <property type="entry name" value="Histone_Mod_Regulator"/>
</dbReference>
<dbReference type="InterPro" id="IPR011011">
    <property type="entry name" value="Znf_FYVE_PHD"/>
</dbReference>
<proteinExistence type="predicted"/>
<evidence type="ECO:0000313" key="8">
    <source>
        <dbReference type="EMBL" id="CAD8630031.1"/>
    </source>
</evidence>
<sequence>MLELTASLDDCIEELTRAMECARRNIEQMREKEDDEINLSAWSTDDEVDQPDRSEVAIVPTRPSNLTVLESMGFHDTNLNEKLLKRMKGNIDAVVEKLLDMVSRESEESRTHLISSTAERTPIGASTSKPSNSSADTETELDFHKLISFLQGRKSGQDLVSRICSRYDVAVSDNSPDYILHQVALSCVFNPALQDSTSEKSMNLRPKSLMDVEDVKQFQLTFLHDDGGTVRWLQADAIIAGEPFRALCLACSHCGSSFSGRVVQSPDASIEGSWKSVGKGKAREAHVHRKRAGNVSDQMDLRLCTPCFYNYASKGSLINIGRCAVEKIPEMFPDGAVKIIARSAGGSFSANPSKRKRTLTSRWDPTDDNGNGRGKRAQAESRANGVQSRINSREGPTAVDTRAVSNEQHRRESVQRPGTSKAAAHKSQRCPSPISLNQDQILTTEEPCHDSPSDSPVQTVKSRDLTESASLRIKNSMRCQVCFEDCDAEDLTLCNVCNISVHRSCYMGENEEIDQAVGWKCNPCKCEVDFCVTSCRVCPVKGGAFKRIVGASNDWVHLPCAIWVPGLYVEDEVTMELVKGIDNVEQQCFGKICCICEDSTGCTIQCTFPGCAKRWHAVCGLEARWHMRISVENDKDIAFCRTTLCSDHSPPIRQESGSTENVSQSQVVQQPVDVPMDECPSADKSDLCSCQVPWDGTAFMIQCDWCEIWFHGTCVGIQEQDISAMDTFVCQKCRPAPDQSNTSKIGQNAVVCNDPSSLKDQEPEASTTTSKESQGALVQGKATEGPAAIKDSNQDILRNSVDEDETAKCDLESEAFLLGISMKQSKVFPRKLLPEEARFILDQRPAGEAEHRRAAPNVWKKTAMELSSKFGVSSQAVFNIWEGRRWLSIASKPEQAERDATSMEADPDIPAACDNVESCLDVQACLVKFLGSLLNEVIDNDTFISTELLLEKLKKMVSSEGKTLPGSFQQLSSFGRHLKSIDGMVRKKVGGVSGFTINVSLLQSYLSSQEGSIPKQLAKVDELASSEPASLPNEMSEDMRRRTPKRSLSKALGTVPSDSNAEGDKDGAGTDDDKDSGAEVDPTTLKPKTGLRVLYKWNDVEWYEGTIGKCRAKASYYNNHYRTKRSDWWSVTWDDGATSLILLSAVTKSNWFVFLAEGPKPSLYEKLPLVFAGSRHGVTGERIVREKNPISPIPLASAVSSPSDTRKSSGVVKNAVSVGGSDDPEITAAMRIGEFSPVKVLCEGKGHAVHGLLKKEGDKIVIKHKGSLYSIKKFARLACADQEFSAAEKIRIRETGETLQNFLDTAAGATSKTDSRSTRRSSSGESRSGGTHFFDEETPG</sequence>
<dbReference type="PANTHER" id="PTHR13793">
    <property type="entry name" value="PHD FINGER PROTEINS"/>
    <property type="match status" value="1"/>
</dbReference>
<gene>
    <name evidence="8" type="ORF">CCUR1050_LOCUS7710</name>
</gene>
<evidence type="ECO:0000256" key="1">
    <source>
        <dbReference type="ARBA" id="ARBA00022723"/>
    </source>
</evidence>
<feature type="compositionally biased region" description="Low complexity" evidence="5">
    <location>
        <begin position="1320"/>
        <end position="1331"/>
    </location>
</feature>
<dbReference type="InterPro" id="IPR013083">
    <property type="entry name" value="Znf_RING/FYVE/PHD"/>
</dbReference>
<dbReference type="Gene3D" id="2.60.120.650">
    <property type="entry name" value="Cupin"/>
    <property type="match status" value="1"/>
</dbReference>
<feature type="coiled-coil region" evidence="4">
    <location>
        <begin position="12"/>
        <end position="39"/>
    </location>
</feature>
<dbReference type="GO" id="GO:0006357">
    <property type="term" value="P:regulation of transcription by RNA polymerase II"/>
    <property type="evidence" value="ECO:0007669"/>
    <property type="project" value="TreeGrafter"/>
</dbReference>
<dbReference type="GO" id="GO:0008270">
    <property type="term" value="F:zinc ion binding"/>
    <property type="evidence" value="ECO:0007669"/>
    <property type="project" value="UniProtKB-KW"/>
</dbReference>
<dbReference type="Gene3D" id="1.10.8.10">
    <property type="entry name" value="DNA helicase RuvA subunit, C-terminal domain"/>
    <property type="match status" value="1"/>
</dbReference>
<evidence type="ECO:0000256" key="2">
    <source>
        <dbReference type="ARBA" id="ARBA00022771"/>
    </source>
</evidence>